<reference evidence="3" key="1">
    <citation type="journal article" date="2014" name="BMC Genomics">
        <title>Genome characteristics reveal the impact of lichenization on lichen-forming fungus Endocarpon pusillum Hedwig (Verrucariales, Ascomycota).</title>
        <authorList>
            <person name="Wang Y.-Y."/>
            <person name="Liu B."/>
            <person name="Zhang X.-Y."/>
            <person name="Zhou Q.-M."/>
            <person name="Zhang T."/>
            <person name="Li H."/>
            <person name="Yu Y.-F."/>
            <person name="Zhang X.-L."/>
            <person name="Hao X.-Y."/>
            <person name="Wang M."/>
            <person name="Wang L."/>
            <person name="Wei J.-C."/>
        </authorList>
    </citation>
    <scope>NUCLEOTIDE SEQUENCE [LARGE SCALE GENOMIC DNA]</scope>
    <source>
        <strain evidence="3">Z07020 / HMAS-L-300199</strain>
    </source>
</reference>
<dbReference type="AlphaFoldDB" id="U1G945"/>
<dbReference type="RefSeq" id="XP_007806170.1">
    <property type="nucleotide sequence ID" value="XM_007807979.1"/>
</dbReference>
<feature type="compositionally biased region" description="Polar residues" evidence="1">
    <location>
        <begin position="19"/>
        <end position="28"/>
    </location>
</feature>
<proteinExistence type="predicted"/>
<dbReference type="HOGENOM" id="CLU_193958_0_0_1"/>
<protein>
    <submittedName>
        <fullName evidence="2">Uncharacterized protein</fullName>
    </submittedName>
</protein>
<feature type="region of interest" description="Disordered" evidence="1">
    <location>
        <begin position="1"/>
        <end position="86"/>
    </location>
</feature>
<feature type="compositionally biased region" description="Basic and acidic residues" evidence="1">
    <location>
        <begin position="31"/>
        <end position="51"/>
    </location>
</feature>
<feature type="compositionally biased region" description="Polar residues" evidence="1">
    <location>
        <begin position="52"/>
        <end position="62"/>
    </location>
</feature>
<evidence type="ECO:0000313" key="3">
    <source>
        <dbReference type="Proteomes" id="UP000019373"/>
    </source>
</evidence>
<gene>
    <name evidence="2" type="ORF">EPUS_05272</name>
</gene>
<dbReference type="Proteomes" id="UP000019373">
    <property type="component" value="Unassembled WGS sequence"/>
</dbReference>
<accession>U1G945</accession>
<dbReference type="OrthoDB" id="2532734at2759"/>
<dbReference type="OMA" id="SHANHAD"/>
<dbReference type="eggNOG" id="ENOG502SZN2">
    <property type="taxonomic scope" value="Eukaryota"/>
</dbReference>
<keyword evidence="3" id="KW-1185">Reference proteome</keyword>
<dbReference type="EMBL" id="KE721527">
    <property type="protein sequence ID" value="ERF68191.1"/>
    <property type="molecule type" value="Genomic_DNA"/>
</dbReference>
<evidence type="ECO:0000256" key="1">
    <source>
        <dbReference type="SAM" id="MobiDB-lite"/>
    </source>
</evidence>
<dbReference type="GeneID" id="19240225"/>
<feature type="compositionally biased region" description="Basic and acidic residues" evidence="1">
    <location>
        <begin position="68"/>
        <end position="86"/>
    </location>
</feature>
<organism evidence="2 3">
    <name type="scientific">Endocarpon pusillum (strain Z07020 / HMAS-L-300199)</name>
    <name type="common">Lichen-forming fungus</name>
    <dbReference type="NCBI Taxonomy" id="1263415"/>
    <lineage>
        <taxon>Eukaryota</taxon>
        <taxon>Fungi</taxon>
        <taxon>Dikarya</taxon>
        <taxon>Ascomycota</taxon>
        <taxon>Pezizomycotina</taxon>
        <taxon>Eurotiomycetes</taxon>
        <taxon>Chaetothyriomycetidae</taxon>
        <taxon>Verrucariales</taxon>
        <taxon>Verrucariaceae</taxon>
        <taxon>Endocarpon</taxon>
    </lineage>
</organism>
<name>U1G945_ENDPU</name>
<sequence length="86" mass="9585">MPHHPSEEEAESNIFDKVAQQSKDTSGASDHPIHKSEDQPGEESKDKEAHQETIQIHSSKGPQISDEMPEKASKEELRARAAELNK</sequence>
<evidence type="ECO:0000313" key="2">
    <source>
        <dbReference type="EMBL" id="ERF68191.1"/>
    </source>
</evidence>